<evidence type="ECO:0000313" key="12">
    <source>
        <dbReference type="EMBL" id="VDC32278.1"/>
    </source>
</evidence>
<evidence type="ECO:0000313" key="13">
    <source>
        <dbReference type="Proteomes" id="UP000277498"/>
    </source>
</evidence>
<gene>
    <name evidence="12" type="primary">rpoN2</name>
    <name evidence="12" type="ORF">XINFAN_03355</name>
</gene>
<protein>
    <recommendedName>
        <fullName evidence="9">RNA polymerase sigma-54 factor</fullName>
    </recommendedName>
</protein>
<dbReference type="PIRSF" id="PIRSF000774">
    <property type="entry name" value="RpoN"/>
    <property type="match status" value="1"/>
</dbReference>
<reference evidence="12 13" key="1">
    <citation type="submission" date="2018-11" db="EMBL/GenBank/DDBJ databases">
        <authorList>
            <person name="Criscuolo A."/>
        </authorList>
    </citation>
    <scope>NUCLEOTIDE SEQUENCE [LARGE SCALE GENOMIC DNA]</scope>
    <source>
        <strain evidence="12">ACIP111625</strain>
    </source>
</reference>
<dbReference type="GO" id="GO:0000428">
    <property type="term" value="C:DNA-directed RNA polymerase complex"/>
    <property type="evidence" value="ECO:0007669"/>
    <property type="project" value="UniProtKB-KW"/>
</dbReference>
<evidence type="ECO:0000256" key="6">
    <source>
        <dbReference type="ARBA" id="ARBA00023082"/>
    </source>
</evidence>
<dbReference type="Pfam" id="PF04963">
    <property type="entry name" value="Sigma54_CBD"/>
    <property type="match status" value="1"/>
</dbReference>
<dbReference type="Proteomes" id="UP000277498">
    <property type="component" value="Unassembled WGS sequence"/>
</dbReference>
<dbReference type="PRINTS" id="PR00045">
    <property type="entry name" value="SIGMA54FCT"/>
</dbReference>
<name>A0A3P5XCA1_9RHOB</name>
<dbReference type="GO" id="GO:0006352">
    <property type="term" value="P:DNA-templated transcription initiation"/>
    <property type="evidence" value="ECO:0007669"/>
    <property type="project" value="InterPro"/>
</dbReference>
<keyword evidence="4 9" id="KW-0548">Nucleotidyltransferase</keyword>
<evidence type="ECO:0000259" key="11">
    <source>
        <dbReference type="Pfam" id="PF04963"/>
    </source>
</evidence>
<dbReference type="GO" id="GO:0003677">
    <property type="term" value="F:DNA binding"/>
    <property type="evidence" value="ECO:0007669"/>
    <property type="project" value="UniProtKB-KW"/>
</dbReference>
<dbReference type="PANTHER" id="PTHR32248:SF4">
    <property type="entry name" value="RNA POLYMERASE SIGMA-54 FACTOR"/>
    <property type="match status" value="1"/>
</dbReference>
<keyword evidence="3 9" id="KW-0808">Transferase</keyword>
<dbReference type="Pfam" id="PF04552">
    <property type="entry name" value="Sigma54_DBD"/>
    <property type="match status" value="1"/>
</dbReference>
<dbReference type="PROSITE" id="PS00718">
    <property type="entry name" value="SIGMA54_2"/>
    <property type="match status" value="1"/>
</dbReference>
<dbReference type="Pfam" id="PF00309">
    <property type="entry name" value="Sigma54_AID"/>
    <property type="match status" value="1"/>
</dbReference>
<evidence type="ECO:0000256" key="5">
    <source>
        <dbReference type="ARBA" id="ARBA00023015"/>
    </source>
</evidence>
<proteinExistence type="inferred from homology"/>
<dbReference type="PANTHER" id="PTHR32248">
    <property type="entry name" value="RNA POLYMERASE SIGMA-54 FACTOR"/>
    <property type="match status" value="1"/>
</dbReference>
<organism evidence="12 13">
    <name type="scientific">Pseudogemmobacter humi</name>
    <dbReference type="NCBI Taxonomy" id="2483812"/>
    <lineage>
        <taxon>Bacteria</taxon>
        <taxon>Pseudomonadati</taxon>
        <taxon>Pseudomonadota</taxon>
        <taxon>Alphaproteobacteria</taxon>
        <taxon>Rhodobacterales</taxon>
        <taxon>Paracoccaceae</taxon>
        <taxon>Pseudogemmobacter</taxon>
    </lineage>
</organism>
<dbReference type="RefSeq" id="WP_160144649.1">
    <property type="nucleotide sequence ID" value="NZ_UXAW01000091.1"/>
</dbReference>
<dbReference type="Gene3D" id="1.10.10.1330">
    <property type="entry name" value="RNA polymerase sigma-54 factor, core-binding domain"/>
    <property type="match status" value="1"/>
</dbReference>
<comment type="similarity">
    <text evidence="1 9">Belongs to the sigma-54 factor family.</text>
</comment>
<keyword evidence="7 9" id="KW-0238">DNA-binding</keyword>
<dbReference type="GO" id="GO:0001216">
    <property type="term" value="F:DNA-binding transcription activator activity"/>
    <property type="evidence" value="ECO:0007669"/>
    <property type="project" value="InterPro"/>
</dbReference>
<evidence type="ECO:0000256" key="7">
    <source>
        <dbReference type="ARBA" id="ARBA00023125"/>
    </source>
</evidence>
<dbReference type="InterPro" id="IPR000394">
    <property type="entry name" value="RNA_pol_sigma_54"/>
</dbReference>
<dbReference type="AlphaFoldDB" id="A0A3P5XCA1"/>
<dbReference type="InterPro" id="IPR007046">
    <property type="entry name" value="RNA_pol_sigma_54_core-bd"/>
</dbReference>
<keyword evidence="8 9" id="KW-0804">Transcription</keyword>
<evidence type="ECO:0000256" key="1">
    <source>
        <dbReference type="ARBA" id="ARBA00008798"/>
    </source>
</evidence>
<dbReference type="PROSITE" id="PS50044">
    <property type="entry name" value="SIGMA54_3"/>
    <property type="match status" value="1"/>
</dbReference>
<dbReference type="OrthoDB" id="9814402at2"/>
<evidence type="ECO:0000256" key="2">
    <source>
        <dbReference type="ARBA" id="ARBA00022478"/>
    </source>
</evidence>
<keyword evidence="13" id="KW-1185">Reference proteome</keyword>
<dbReference type="GO" id="GO:0016987">
    <property type="term" value="F:sigma factor activity"/>
    <property type="evidence" value="ECO:0007669"/>
    <property type="project" value="UniProtKB-KW"/>
</dbReference>
<accession>A0A3P5XCA1</accession>
<dbReference type="GO" id="GO:0016779">
    <property type="term" value="F:nucleotidyltransferase activity"/>
    <property type="evidence" value="ECO:0007669"/>
    <property type="project" value="UniProtKB-KW"/>
</dbReference>
<keyword evidence="5 9" id="KW-0805">Transcription regulation</keyword>
<comment type="function">
    <text evidence="9">Sigma factors are initiation factors that promote the attachment of RNA polymerase to specific initiation sites and are then released.</text>
</comment>
<dbReference type="EMBL" id="UXAW01000091">
    <property type="protein sequence ID" value="VDC32278.1"/>
    <property type="molecule type" value="Genomic_DNA"/>
</dbReference>
<dbReference type="InterPro" id="IPR007634">
    <property type="entry name" value="RNA_pol_sigma_54_DNA-bd"/>
</dbReference>
<dbReference type="InterPro" id="IPR038709">
    <property type="entry name" value="RpoN_core-bd_sf"/>
</dbReference>
<evidence type="ECO:0000256" key="8">
    <source>
        <dbReference type="ARBA" id="ARBA00023163"/>
    </source>
</evidence>
<sequence>MTLTSRLRQSQRQNLGFRQIQALNLLRLSNEELAADLVRRAAANPFLRLRLPAAFVAIAPEQDAVESGLYAHVTSQLRMIAAVRADEALAAAFVEALDGNGWLDRSLADIALSAGRSGKAAAAMLAALQHGMEPAGLFAQGLADCLRLQAEDRGQLTPAMAAVLRHLDLVAEGGAAAVAKASGIAPEAVALCLAQIRRMDPRPGLAFGGSPAPLRAPDVIVSRGADGGWQIALNRATLPVVALAPKGGTGPAMRAVRAEAEWLASIVERRNRTVLAVARAVLQRQRGFLDHGPGALLALSRAEIAAGLGLHDSTVGRVARDLLVETPHGLRTLCSLFDSGPARGSGLAAAAMRHRLGQLIATERPQAPFDDAALAAMLRAEGKPLARRTVAKYREALGIPPCSQRRRSDTRLP</sequence>
<evidence type="ECO:0000256" key="3">
    <source>
        <dbReference type="ARBA" id="ARBA00022679"/>
    </source>
</evidence>
<feature type="domain" description="RNA polymerase sigma factor 54 DNA-binding" evidence="10">
    <location>
        <begin position="255"/>
        <end position="407"/>
    </location>
</feature>
<keyword evidence="6 9" id="KW-0731">Sigma factor</keyword>
<feature type="domain" description="RNA polymerase sigma factor 54 core-binding" evidence="11">
    <location>
        <begin position="66"/>
        <end position="243"/>
    </location>
</feature>
<evidence type="ECO:0000259" key="10">
    <source>
        <dbReference type="Pfam" id="PF04552"/>
    </source>
</evidence>
<evidence type="ECO:0000256" key="4">
    <source>
        <dbReference type="ARBA" id="ARBA00022695"/>
    </source>
</evidence>
<keyword evidence="2 9" id="KW-0240">DNA-directed RNA polymerase</keyword>
<dbReference type="Gene3D" id="1.10.10.60">
    <property type="entry name" value="Homeodomain-like"/>
    <property type="match status" value="1"/>
</dbReference>
<evidence type="ECO:0000256" key="9">
    <source>
        <dbReference type="PIRNR" id="PIRNR000774"/>
    </source>
</evidence>